<dbReference type="PANTHER" id="PTHR47515:SF1">
    <property type="entry name" value="BLR2054 PROTEIN"/>
    <property type="match status" value="1"/>
</dbReference>
<feature type="domain" description="Integrase catalytic" evidence="1">
    <location>
        <begin position="188"/>
        <end position="354"/>
    </location>
</feature>
<dbReference type="SUPFAM" id="SSF46689">
    <property type="entry name" value="Homeodomain-like"/>
    <property type="match status" value="1"/>
</dbReference>
<proteinExistence type="predicted"/>
<evidence type="ECO:0000313" key="3">
    <source>
        <dbReference type="Proteomes" id="UP000230052"/>
    </source>
</evidence>
<evidence type="ECO:0000313" key="2">
    <source>
        <dbReference type="EMBL" id="PIU41942.1"/>
    </source>
</evidence>
<dbReference type="NCBIfam" id="NF033516">
    <property type="entry name" value="transpos_IS3"/>
    <property type="match status" value="1"/>
</dbReference>
<dbReference type="Pfam" id="PF13276">
    <property type="entry name" value="HTH_21"/>
    <property type="match status" value="1"/>
</dbReference>
<dbReference type="InterPro" id="IPR002514">
    <property type="entry name" value="Transposase_8"/>
</dbReference>
<dbReference type="AlphaFoldDB" id="A0A2J0KTW2"/>
<dbReference type="GO" id="GO:0003677">
    <property type="term" value="F:DNA binding"/>
    <property type="evidence" value="ECO:0007669"/>
    <property type="project" value="InterPro"/>
</dbReference>
<dbReference type="InterPro" id="IPR009057">
    <property type="entry name" value="Homeodomain-like_sf"/>
</dbReference>
<dbReference type="Proteomes" id="UP000230052">
    <property type="component" value="Unassembled WGS sequence"/>
</dbReference>
<feature type="non-terminal residue" evidence="2">
    <location>
        <position position="1"/>
    </location>
</feature>
<dbReference type="InterPro" id="IPR001584">
    <property type="entry name" value="Integrase_cat-core"/>
</dbReference>
<dbReference type="InterPro" id="IPR048020">
    <property type="entry name" value="Transpos_IS3"/>
</dbReference>
<dbReference type="GO" id="GO:0006313">
    <property type="term" value="P:DNA transposition"/>
    <property type="evidence" value="ECO:0007669"/>
    <property type="project" value="InterPro"/>
</dbReference>
<comment type="caution">
    <text evidence="2">The sequence shown here is derived from an EMBL/GenBank/DDBJ whole genome shotgun (WGS) entry which is preliminary data.</text>
</comment>
<accession>A0A2J0KTW2</accession>
<dbReference type="GO" id="GO:0015074">
    <property type="term" value="P:DNA integration"/>
    <property type="evidence" value="ECO:0007669"/>
    <property type="project" value="InterPro"/>
</dbReference>
<reference evidence="2 3" key="1">
    <citation type="submission" date="2017-09" db="EMBL/GenBank/DDBJ databases">
        <title>Depth-based differentiation of microbial function through sediment-hosted aquifers and enrichment of novel symbionts in the deep terrestrial subsurface.</title>
        <authorList>
            <person name="Probst A.J."/>
            <person name="Ladd B."/>
            <person name="Jarett J.K."/>
            <person name="Geller-Mcgrath D.E."/>
            <person name="Sieber C.M."/>
            <person name="Emerson J.B."/>
            <person name="Anantharaman K."/>
            <person name="Thomas B.C."/>
            <person name="Malmstrom R."/>
            <person name="Stieglmeier M."/>
            <person name="Klingl A."/>
            <person name="Woyke T."/>
            <person name="Ryan C.M."/>
            <person name="Banfield J.F."/>
        </authorList>
    </citation>
    <scope>NUCLEOTIDE SEQUENCE [LARGE SCALE GENOMIC DNA]</scope>
    <source>
        <strain evidence="2">CG07_land_8_20_14_0_80_42_15</strain>
    </source>
</reference>
<gene>
    <name evidence="2" type="ORF">COS99_02805</name>
</gene>
<dbReference type="InterPro" id="IPR012337">
    <property type="entry name" value="RNaseH-like_sf"/>
</dbReference>
<name>A0A2J0KTW2_9BACT</name>
<sequence length="374" mass="43067">EDQIISILKEMETGVPMPDLCRKHGVSDGTIYNWKRKYGGLTVNEAIRLRGLEEENSKLKRIVANQALDIEALKAVGLKKLLKPKARRKAVIFVKDNFGLSIRRSCGVVDLWRSTFQYKMATSLDDAPIRKRLKEIAEKRRRFGCARLHIMLRREGFVINHKRTERIYKEEGLALRIRRRKKMAAIQRSEAPSPTRVNERWSMDFVSDALSSGRKIRTLTIVDDYSRKCHRLEVDTSIGGQRVVRVLNEIAYGEGLPELITIDNGPEFIGKALDAWAYQRGVKLNFIRPGKPVDNSFIESFNGKFRDECLNDHWFTSLDEARRIIEDWRVDYNNERPHTSLGDLTPEEFLAKEREKFSIGMPIETVSTSSGDSL</sequence>
<dbReference type="PROSITE" id="PS50994">
    <property type="entry name" value="INTEGRASE"/>
    <property type="match status" value="1"/>
</dbReference>
<protein>
    <submittedName>
        <fullName evidence="2">IS3 family transposase</fullName>
    </submittedName>
</protein>
<organism evidence="2 3">
    <name type="scientific">Candidatus Aquitaenariimonas noxiae</name>
    <dbReference type="NCBI Taxonomy" id="1974741"/>
    <lineage>
        <taxon>Bacteria</taxon>
        <taxon>Pseudomonadati</taxon>
        <taxon>Candidatus Omnitrophota</taxon>
        <taxon>Candidatus Aquitaenariimonas</taxon>
    </lineage>
</organism>
<dbReference type="Pfam" id="PF13683">
    <property type="entry name" value="rve_3"/>
    <property type="match status" value="1"/>
</dbReference>
<dbReference type="PANTHER" id="PTHR47515">
    <property type="entry name" value="LOW CALCIUM RESPONSE LOCUS PROTEIN T"/>
    <property type="match status" value="1"/>
</dbReference>
<dbReference type="InterPro" id="IPR036397">
    <property type="entry name" value="RNaseH_sf"/>
</dbReference>
<dbReference type="GO" id="GO:0004803">
    <property type="term" value="F:transposase activity"/>
    <property type="evidence" value="ECO:0007669"/>
    <property type="project" value="InterPro"/>
</dbReference>
<dbReference type="InterPro" id="IPR025948">
    <property type="entry name" value="HTH-like_dom"/>
</dbReference>
<dbReference type="SUPFAM" id="SSF53098">
    <property type="entry name" value="Ribonuclease H-like"/>
    <property type="match status" value="1"/>
</dbReference>
<dbReference type="Pfam" id="PF01527">
    <property type="entry name" value="HTH_Tnp_1"/>
    <property type="match status" value="1"/>
</dbReference>
<dbReference type="EMBL" id="PEWV01000027">
    <property type="protein sequence ID" value="PIU41942.1"/>
    <property type="molecule type" value="Genomic_DNA"/>
</dbReference>
<evidence type="ECO:0000259" key="1">
    <source>
        <dbReference type="PROSITE" id="PS50994"/>
    </source>
</evidence>
<dbReference type="Gene3D" id="3.30.420.10">
    <property type="entry name" value="Ribonuclease H-like superfamily/Ribonuclease H"/>
    <property type="match status" value="1"/>
</dbReference>